<dbReference type="InterPro" id="IPR013103">
    <property type="entry name" value="RVT_2"/>
</dbReference>
<comment type="caution">
    <text evidence="2">The sequence shown here is derived from an EMBL/GenBank/DDBJ whole genome shotgun (WGS) entry which is preliminary data.</text>
</comment>
<gene>
    <name evidence="2" type="ORF">Tci_051886</name>
</gene>
<evidence type="ECO:0000313" key="2">
    <source>
        <dbReference type="EMBL" id="GEU79908.1"/>
    </source>
</evidence>
<dbReference type="CDD" id="cd09272">
    <property type="entry name" value="RNase_HI_RT_Ty1"/>
    <property type="match status" value="1"/>
</dbReference>
<proteinExistence type="predicted"/>
<dbReference type="EMBL" id="BKCJ010007972">
    <property type="protein sequence ID" value="GEU79908.1"/>
    <property type="molecule type" value="Genomic_DNA"/>
</dbReference>
<organism evidence="2">
    <name type="scientific">Tanacetum cinerariifolium</name>
    <name type="common">Dalmatian daisy</name>
    <name type="synonym">Chrysanthemum cinerariifolium</name>
    <dbReference type="NCBI Taxonomy" id="118510"/>
    <lineage>
        <taxon>Eukaryota</taxon>
        <taxon>Viridiplantae</taxon>
        <taxon>Streptophyta</taxon>
        <taxon>Embryophyta</taxon>
        <taxon>Tracheophyta</taxon>
        <taxon>Spermatophyta</taxon>
        <taxon>Magnoliopsida</taxon>
        <taxon>eudicotyledons</taxon>
        <taxon>Gunneridae</taxon>
        <taxon>Pentapetalae</taxon>
        <taxon>asterids</taxon>
        <taxon>campanulids</taxon>
        <taxon>Asterales</taxon>
        <taxon>Asteraceae</taxon>
        <taxon>Asteroideae</taxon>
        <taxon>Anthemideae</taxon>
        <taxon>Anthemidinae</taxon>
        <taxon>Tanacetum</taxon>
    </lineage>
</organism>
<name>A0A6L2N119_TANCI</name>
<protein>
    <submittedName>
        <fullName evidence="2">Putative retrotransposon Ty1-copia subclass protein</fullName>
    </submittedName>
</protein>
<feature type="domain" description="Reverse transcriptase Ty1/copia-type" evidence="1">
    <location>
        <begin position="607"/>
        <end position="685"/>
    </location>
</feature>
<accession>A0A6L2N119</accession>
<feature type="non-terminal residue" evidence="2">
    <location>
        <position position="1"/>
    </location>
</feature>
<dbReference type="AlphaFoldDB" id="A0A6L2N119"/>
<evidence type="ECO:0000259" key="1">
    <source>
        <dbReference type="Pfam" id="PF07727"/>
    </source>
</evidence>
<dbReference type="Pfam" id="PF07727">
    <property type="entry name" value="RVT_2"/>
    <property type="match status" value="1"/>
</dbReference>
<sequence>NVIKKLYQLSDNNGDIEEDDDPDDIADIFMIEGNLFDFETPMCEAFNDFNHLLKIDKDLFSFNIQGTRTYEVYELNNLVTRDLKEPWLDNGVPYQLCDHICEPYRFKNGIAKWPTCSLNVDGFCNSGELPRMVRVESMTHFQDHKWYDELVDGKLKDENLAFKAKVEKSWGNATPGVMKLCIWLINSFGNFHELDYNVLVKLQECWWKINAGEVAPFTRSESYGHGPYANIKTNCAHDPYLKVNNIFGRNYDISNTQDNQRDEERMDDPTLKPSVCKIRRFEMMKYSLNINEEYIAIKEIEHLNYSKDSLDAYQELLRIINEGWVVTTTDEDDQKKLNISKPRKRDEDLSRRAPYTILSDPQGVIYEDKLNRKRSMHSDELYKFSDVAGKKVVDELGKVWRWKGIRGRPKTASADNMTLSYFVLLFQVKPRNYKTRKYPPHTHLYLYVITIPSISNTNITTPLSSSSSVDPPSPYDTTSTTAALQHHRHHPYATNIIVIIQTPPLHHQQLTPPSPRHYHPSTTILQPHTTTTFAPLYSEYWMVIYFGRAEELKEIQNEDTSPSENTSKIPMEVEGFKPPQKEVVSICRSARTHRAPDCLCLNIIKCLVDLPPNCKTVGSKWLFKKKTTMDGNVHTYKACLVAKDFTQTYGVDYEETFSPVADIRAIKILIAITAFYDYERYRMDNSKRGYIPMQEKLDLNKTQGASTPEEVKRMQNVPYALAVGSIMKFISGLGIVPTINEPIKIFYDNSTALHSAYEPGIQKGTRHYHRRYHYVRECIELGEIKLLKVHTYDNLADPFMKNLSKGKLTQHDRSMGLRLASSFM</sequence>
<reference evidence="2" key="1">
    <citation type="journal article" date="2019" name="Sci. Rep.">
        <title>Draft genome of Tanacetum cinerariifolium, the natural source of mosquito coil.</title>
        <authorList>
            <person name="Yamashiro T."/>
            <person name="Shiraishi A."/>
            <person name="Satake H."/>
            <person name="Nakayama K."/>
        </authorList>
    </citation>
    <scope>NUCLEOTIDE SEQUENCE</scope>
</reference>